<dbReference type="Gene3D" id="3.30.420.10">
    <property type="entry name" value="Ribonuclease H-like superfamily/Ribonuclease H"/>
    <property type="match status" value="1"/>
</dbReference>
<dbReference type="InterPro" id="IPR001584">
    <property type="entry name" value="Integrase_cat-core"/>
</dbReference>
<dbReference type="PROSITE" id="PS50994">
    <property type="entry name" value="INTEGRASE"/>
    <property type="match status" value="1"/>
</dbReference>
<dbReference type="InterPro" id="IPR012337">
    <property type="entry name" value="RNaseH-like_sf"/>
</dbReference>
<sequence>MTAYRELASRGISTRVAADLVGIPRATATRKRRIPVARPATIPANKIGDEGRREILDVVNSQPFVDLPPIQIYAQLLDADTYLCSISTMYRVLNENQQVKDRRRQARHPARAIPELTATGPGQVLSWDITKLAGPIKGKYFDAYVMIDIYSRYIVGAYVHASESGELAVEMMKEIFGIHGVPQVVHADRGTSMTSKTVAALLSDLEVTKSHSRPRVSNDNPYSEAWFKTLKFAPTFPERFGSLADAKTFMASFVDGYNHVNIGFRGSRGWCL</sequence>
<dbReference type="GO" id="GO:0003676">
    <property type="term" value="F:nucleic acid binding"/>
    <property type="evidence" value="ECO:0007669"/>
    <property type="project" value="InterPro"/>
</dbReference>
<dbReference type="AlphaFoldDB" id="A0A7W9E5W4"/>
<comment type="caution">
    <text evidence="2">The sequence shown here is derived from an EMBL/GenBank/DDBJ whole genome shotgun (WGS) entry which is preliminary data.</text>
</comment>
<accession>A0A7W9E5W4</accession>
<dbReference type="Proteomes" id="UP000561726">
    <property type="component" value="Unassembled WGS sequence"/>
</dbReference>
<dbReference type="InterPro" id="IPR036397">
    <property type="entry name" value="RNaseH_sf"/>
</dbReference>
<dbReference type="InterPro" id="IPR050900">
    <property type="entry name" value="Transposase_IS3/IS150/IS904"/>
</dbReference>
<name>A0A7W9E5W4_9MICO</name>
<evidence type="ECO:0000313" key="2">
    <source>
        <dbReference type="EMBL" id="MBB5642385.1"/>
    </source>
</evidence>
<evidence type="ECO:0000313" key="3">
    <source>
        <dbReference type="Proteomes" id="UP000561726"/>
    </source>
</evidence>
<dbReference type="Pfam" id="PF00665">
    <property type="entry name" value="rve"/>
    <property type="match status" value="1"/>
</dbReference>
<dbReference type="PANTHER" id="PTHR46889">
    <property type="entry name" value="TRANSPOSASE INSF FOR INSERTION SEQUENCE IS3B-RELATED"/>
    <property type="match status" value="1"/>
</dbReference>
<evidence type="ECO:0000259" key="1">
    <source>
        <dbReference type="PROSITE" id="PS50994"/>
    </source>
</evidence>
<gene>
    <name evidence="2" type="ORF">BJ997_002933</name>
</gene>
<proteinExistence type="predicted"/>
<dbReference type="PANTHER" id="PTHR46889:SF4">
    <property type="entry name" value="TRANSPOSASE INSO FOR INSERTION SEQUENCE ELEMENT IS911B-RELATED"/>
    <property type="match status" value="1"/>
</dbReference>
<feature type="domain" description="Integrase catalytic" evidence="1">
    <location>
        <begin position="117"/>
        <end position="272"/>
    </location>
</feature>
<protein>
    <submittedName>
        <fullName evidence="2">Transposase InsO family protein</fullName>
    </submittedName>
</protein>
<dbReference type="SUPFAM" id="SSF53098">
    <property type="entry name" value="Ribonuclease H-like"/>
    <property type="match status" value="1"/>
</dbReference>
<organism evidence="2 3">
    <name type="scientific">Cryobacterium roopkundense</name>
    <dbReference type="NCBI Taxonomy" id="1001240"/>
    <lineage>
        <taxon>Bacteria</taxon>
        <taxon>Bacillati</taxon>
        <taxon>Actinomycetota</taxon>
        <taxon>Actinomycetes</taxon>
        <taxon>Micrococcales</taxon>
        <taxon>Microbacteriaceae</taxon>
        <taxon>Cryobacterium</taxon>
    </lineage>
</organism>
<dbReference type="EMBL" id="JACHBQ010000001">
    <property type="protein sequence ID" value="MBB5642385.1"/>
    <property type="molecule type" value="Genomic_DNA"/>
</dbReference>
<dbReference type="GO" id="GO:0015074">
    <property type="term" value="P:DNA integration"/>
    <property type="evidence" value="ECO:0007669"/>
    <property type="project" value="InterPro"/>
</dbReference>
<reference evidence="2 3" key="1">
    <citation type="submission" date="2020-08" db="EMBL/GenBank/DDBJ databases">
        <title>Sequencing the genomes of 1000 actinobacteria strains.</title>
        <authorList>
            <person name="Klenk H.-P."/>
        </authorList>
    </citation>
    <scope>NUCLEOTIDE SEQUENCE [LARGE SCALE GENOMIC DNA]</scope>
    <source>
        <strain evidence="2 3">DSM 21065</strain>
    </source>
</reference>